<evidence type="ECO:0000313" key="1">
    <source>
        <dbReference type="EMBL" id="MCF2563315.1"/>
    </source>
</evidence>
<dbReference type="RefSeq" id="WP_144007282.1">
    <property type="nucleotide sequence ID" value="NZ_JADYTN010000007.1"/>
</dbReference>
<organism evidence="1 2">
    <name type="scientific">Xylanibacter brevis</name>
    <dbReference type="NCBI Taxonomy" id="83231"/>
    <lineage>
        <taxon>Bacteria</taxon>
        <taxon>Pseudomonadati</taxon>
        <taxon>Bacteroidota</taxon>
        <taxon>Bacteroidia</taxon>
        <taxon>Bacteroidales</taxon>
        <taxon>Prevotellaceae</taxon>
        <taxon>Xylanibacter</taxon>
    </lineage>
</organism>
<sequence>MTFFVARHIPMQAKYIQNDQSIPHLPIHRGKGRQAALSPTYNPNPSIGQVDMINIMQKYQRRKR</sequence>
<keyword evidence="2" id="KW-1185">Reference proteome</keyword>
<dbReference type="Proteomes" id="UP001200470">
    <property type="component" value="Unassembled WGS sequence"/>
</dbReference>
<proteinExistence type="predicted"/>
<evidence type="ECO:0000313" key="2">
    <source>
        <dbReference type="Proteomes" id="UP001200470"/>
    </source>
</evidence>
<name>A0ABS9CEN1_9BACT</name>
<gene>
    <name evidence="1" type="ORF">I6E12_04215</name>
</gene>
<accession>A0ABS9CEN1</accession>
<comment type="caution">
    <text evidence="1">The sequence shown here is derived from an EMBL/GenBank/DDBJ whole genome shotgun (WGS) entry which is preliminary data.</text>
</comment>
<protein>
    <submittedName>
        <fullName evidence="1">Uncharacterized protein</fullName>
    </submittedName>
</protein>
<dbReference type="EMBL" id="JADYTN010000007">
    <property type="protein sequence ID" value="MCF2563315.1"/>
    <property type="molecule type" value="Genomic_DNA"/>
</dbReference>
<reference evidence="1 2" key="1">
    <citation type="submission" date="2020-12" db="EMBL/GenBank/DDBJ databases">
        <title>Whole genome sequences of gut porcine anaerobes.</title>
        <authorList>
            <person name="Kubasova T."/>
            <person name="Jahodarova E."/>
            <person name="Rychlik I."/>
        </authorList>
    </citation>
    <scope>NUCLEOTIDE SEQUENCE [LARGE SCALE GENOMIC DNA]</scope>
    <source>
        <strain evidence="1 2">An925</strain>
    </source>
</reference>